<name>A0ABN9UV16_9DINO</name>
<dbReference type="EMBL" id="CAUYUJ010016317">
    <property type="protein sequence ID" value="CAK0863956.1"/>
    <property type="molecule type" value="Genomic_DNA"/>
</dbReference>
<evidence type="ECO:0000256" key="1">
    <source>
        <dbReference type="SAM" id="MobiDB-lite"/>
    </source>
</evidence>
<evidence type="ECO:0000313" key="2">
    <source>
        <dbReference type="EMBL" id="CAK0863956.1"/>
    </source>
</evidence>
<comment type="caution">
    <text evidence="2">The sequence shown here is derived from an EMBL/GenBank/DDBJ whole genome shotgun (WGS) entry which is preliminary data.</text>
</comment>
<protein>
    <submittedName>
        <fullName evidence="2">Uncharacterized protein</fullName>
    </submittedName>
</protein>
<organism evidence="2 3">
    <name type="scientific">Prorocentrum cordatum</name>
    <dbReference type="NCBI Taxonomy" id="2364126"/>
    <lineage>
        <taxon>Eukaryota</taxon>
        <taxon>Sar</taxon>
        <taxon>Alveolata</taxon>
        <taxon>Dinophyceae</taxon>
        <taxon>Prorocentrales</taxon>
        <taxon>Prorocentraceae</taxon>
        <taxon>Prorocentrum</taxon>
    </lineage>
</organism>
<gene>
    <name evidence="2" type="ORF">PCOR1329_LOCUS51956</name>
</gene>
<proteinExistence type="predicted"/>
<feature type="region of interest" description="Disordered" evidence="1">
    <location>
        <begin position="398"/>
        <end position="500"/>
    </location>
</feature>
<dbReference type="Proteomes" id="UP001189429">
    <property type="component" value="Unassembled WGS sequence"/>
</dbReference>
<accession>A0ABN9UV16</accession>
<reference evidence="2" key="1">
    <citation type="submission" date="2023-10" db="EMBL/GenBank/DDBJ databases">
        <authorList>
            <person name="Chen Y."/>
            <person name="Shah S."/>
            <person name="Dougan E. K."/>
            <person name="Thang M."/>
            <person name="Chan C."/>
        </authorList>
    </citation>
    <scope>NUCLEOTIDE SEQUENCE [LARGE SCALE GENOMIC DNA]</scope>
</reference>
<sequence>GFLAEPAGPEPEASIGSEDSEFDLRSGSDDEQGLVLIEVDGLIAAGRKSSIPNFRERLMSRFHFGKWKETGADYGGRHFRQHADRISVDQEKYIREQLSCLHLDKSRRESPEEPLSPSEVSSYRAATAQVQWVARESRPDVAGGASMLASAMPNPTVADGLMLIKICRYLKATAAQRLTIWALDPHSLAFATASDAGGPGGARRGGAQGAWLVLVADAGIRKNVRAKVSLLSWHSQRLKRVVASTVAAETLSLSSAVSEAQWLQVLWRDAVYGDVPRPDWHAVASPFAVVMSQECSLGEKASALSVVDAKSVFDTLSRNTAGSRADRRNSVELAVVRDSLSAVGSPIRWLPHGRMPADPLTHADPAKGNLAFHDLLCRGTLCLVDESGHINERSLNTALKSRSRGASRRALTVEAQRRDEGSEWGSSPGLETKEEEEEEDSGGGGDEVARKRGGGESTRRSGGRAAAPKQRSQHSDPPEDEEKEEKKKEEGGIAGEPVFLQFDQAGGVAVTFRG</sequence>
<feature type="region of interest" description="Disordered" evidence="1">
    <location>
        <begin position="1"/>
        <end position="29"/>
    </location>
</feature>
<keyword evidence="3" id="KW-1185">Reference proteome</keyword>
<feature type="non-terminal residue" evidence="2">
    <location>
        <position position="1"/>
    </location>
</feature>
<evidence type="ECO:0000313" key="3">
    <source>
        <dbReference type="Proteomes" id="UP001189429"/>
    </source>
</evidence>
<feature type="compositionally biased region" description="Basic and acidic residues" evidence="1">
    <location>
        <begin position="447"/>
        <end position="459"/>
    </location>
</feature>